<keyword evidence="6" id="KW-1185">Reference proteome</keyword>
<comment type="caution">
    <text evidence="5">The sequence shown here is derived from an EMBL/GenBank/DDBJ whole genome shotgun (WGS) entry which is preliminary data.</text>
</comment>
<proteinExistence type="predicted"/>
<protein>
    <recommendedName>
        <fullName evidence="2">3-hydroxyisobutyryl-CoA hydrolase</fullName>
        <ecNumber evidence="2">3.1.2.4</ecNumber>
    </recommendedName>
</protein>
<dbReference type="RefSeq" id="WP_336405297.1">
    <property type="nucleotide sequence ID" value="NZ_JBAPLU010000017.1"/>
</dbReference>
<evidence type="ECO:0000256" key="1">
    <source>
        <dbReference type="ARBA" id="ARBA00001709"/>
    </source>
</evidence>
<dbReference type="Pfam" id="PF16113">
    <property type="entry name" value="ECH_2"/>
    <property type="match status" value="1"/>
</dbReference>
<comment type="catalytic activity">
    <reaction evidence="1">
        <text>3-hydroxy-2-methylpropanoyl-CoA + H2O = 3-hydroxy-2-methylpropanoate + CoA + H(+)</text>
        <dbReference type="Rhea" id="RHEA:20888"/>
        <dbReference type="ChEBI" id="CHEBI:11805"/>
        <dbReference type="ChEBI" id="CHEBI:15377"/>
        <dbReference type="ChEBI" id="CHEBI:15378"/>
        <dbReference type="ChEBI" id="CHEBI:57287"/>
        <dbReference type="ChEBI" id="CHEBI:57340"/>
        <dbReference type="EC" id="3.1.2.4"/>
    </reaction>
</comment>
<dbReference type="InterPro" id="IPR029045">
    <property type="entry name" value="ClpP/crotonase-like_dom_sf"/>
</dbReference>
<feature type="domain" description="Enoyl-CoA hydratase/isomerase" evidence="4">
    <location>
        <begin position="17"/>
        <end position="338"/>
    </location>
</feature>
<keyword evidence="3 5" id="KW-0378">Hydrolase</keyword>
<evidence type="ECO:0000256" key="3">
    <source>
        <dbReference type="ARBA" id="ARBA00022801"/>
    </source>
</evidence>
<dbReference type="Proteomes" id="UP001361570">
    <property type="component" value="Unassembled WGS sequence"/>
</dbReference>
<dbReference type="EC" id="3.1.2.4" evidence="2"/>
<evidence type="ECO:0000256" key="2">
    <source>
        <dbReference type="ARBA" id="ARBA00011915"/>
    </source>
</evidence>
<dbReference type="SUPFAM" id="SSF52096">
    <property type="entry name" value="ClpP/crotonase"/>
    <property type="match status" value="1"/>
</dbReference>
<dbReference type="InterPro" id="IPR032259">
    <property type="entry name" value="HIBYL-CoA-H"/>
</dbReference>
<dbReference type="PANTHER" id="PTHR43176:SF3">
    <property type="entry name" value="3-HYDROXYISOBUTYRYL-COA HYDROLASE, MITOCHONDRIAL"/>
    <property type="match status" value="1"/>
</dbReference>
<accession>A0ABU8DWI7</accession>
<evidence type="ECO:0000313" key="6">
    <source>
        <dbReference type="Proteomes" id="UP001361570"/>
    </source>
</evidence>
<evidence type="ECO:0000313" key="5">
    <source>
        <dbReference type="EMBL" id="MEI4273176.1"/>
    </source>
</evidence>
<dbReference type="NCBIfam" id="NF004127">
    <property type="entry name" value="PRK05617.1"/>
    <property type="match status" value="1"/>
</dbReference>
<organism evidence="5 6">
    <name type="scientific">Klenkia sesuvii</name>
    <dbReference type="NCBI Taxonomy" id="3103137"/>
    <lineage>
        <taxon>Bacteria</taxon>
        <taxon>Bacillati</taxon>
        <taxon>Actinomycetota</taxon>
        <taxon>Actinomycetes</taxon>
        <taxon>Geodermatophilales</taxon>
        <taxon>Geodermatophilaceae</taxon>
        <taxon>Klenkia</taxon>
    </lineage>
</organism>
<dbReference type="InterPro" id="IPR045004">
    <property type="entry name" value="ECH_dom"/>
</dbReference>
<sequence length="359" mass="38786">MSKDQLDSVLVSVHNGVGRLSLNRPRQINALSHPMVGLLQDALDRWRADPEVRVVVLTGEGERGFCAGGDIRAIYDDARAGTDTSLEFWAHEYRLNATLATYPKPVVAFMAGIVMGGGVGLAVHASHRVVREDSVVAMPEVGIGFTPDVGGLFVLSRSPGQVGTHLTLTGDRMVAADALYAGFADHFIPAARWEQALAALETTDPGAALRALSTEPDEPCELQPQREWIDACYAADRIEDILGSLAAHPDERARATAERLRSLSPTALKVSLRALRAAAGDEDVSQTLQRDLRVSARSLAGHDFPEGIRAQVIDRDRTPRWLPAELGEVTDADVEAYFADLGDRELQIPQPSSPTTKES</sequence>
<dbReference type="EMBL" id="JBAPLU010000017">
    <property type="protein sequence ID" value="MEI4273176.1"/>
    <property type="molecule type" value="Genomic_DNA"/>
</dbReference>
<name>A0ABU8DWI7_9ACTN</name>
<gene>
    <name evidence="5" type="ORF">TEK04_15725</name>
</gene>
<dbReference type="CDD" id="cd06558">
    <property type="entry name" value="crotonase-like"/>
    <property type="match status" value="1"/>
</dbReference>
<reference evidence="5 6" key="1">
    <citation type="submission" date="2024-03" db="EMBL/GenBank/DDBJ databases">
        <title>Draft genome sequence of Klenkia sp. LSe6-5.</title>
        <authorList>
            <person name="Duangmal K."/>
            <person name="Chantavorakit T."/>
        </authorList>
    </citation>
    <scope>NUCLEOTIDE SEQUENCE [LARGE SCALE GENOMIC DNA]</scope>
    <source>
        <strain evidence="5 6">LSe6-5</strain>
    </source>
</reference>
<dbReference type="Gene3D" id="3.90.226.10">
    <property type="entry name" value="2-enoyl-CoA Hydratase, Chain A, domain 1"/>
    <property type="match status" value="1"/>
</dbReference>
<dbReference type="GO" id="GO:0016787">
    <property type="term" value="F:hydrolase activity"/>
    <property type="evidence" value="ECO:0007669"/>
    <property type="project" value="UniProtKB-KW"/>
</dbReference>
<evidence type="ECO:0000259" key="4">
    <source>
        <dbReference type="Pfam" id="PF16113"/>
    </source>
</evidence>
<dbReference type="PANTHER" id="PTHR43176">
    <property type="entry name" value="3-HYDROXYISOBUTYRYL-COA HYDROLASE-RELATED"/>
    <property type="match status" value="1"/>
</dbReference>